<proteinExistence type="predicted"/>
<dbReference type="EMBL" id="JACGWN010000004">
    <property type="protein sequence ID" value="KAL0453614.1"/>
    <property type="molecule type" value="Genomic_DNA"/>
</dbReference>
<comment type="caution">
    <text evidence="1">The sequence shown here is derived from an EMBL/GenBank/DDBJ whole genome shotgun (WGS) entry which is preliminary data.</text>
</comment>
<organism evidence="1">
    <name type="scientific">Sesamum latifolium</name>
    <dbReference type="NCBI Taxonomy" id="2727402"/>
    <lineage>
        <taxon>Eukaryota</taxon>
        <taxon>Viridiplantae</taxon>
        <taxon>Streptophyta</taxon>
        <taxon>Embryophyta</taxon>
        <taxon>Tracheophyta</taxon>
        <taxon>Spermatophyta</taxon>
        <taxon>Magnoliopsida</taxon>
        <taxon>eudicotyledons</taxon>
        <taxon>Gunneridae</taxon>
        <taxon>Pentapetalae</taxon>
        <taxon>asterids</taxon>
        <taxon>lamiids</taxon>
        <taxon>Lamiales</taxon>
        <taxon>Pedaliaceae</taxon>
        <taxon>Sesamum</taxon>
    </lineage>
</organism>
<accession>A0AAW2XKF4</accession>
<evidence type="ECO:0000313" key="1">
    <source>
        <dbReference type="EMBL" id="KAL0453614.1"/>
    </source>
</evidence>
<dbReference type="AlphaFoldDB" id="A0AAW2XKF4"/>
<name>A0AAW2XKF4_9LAMI</name>
<sequence>MEPTMDHVGAVERPMMEYSCPTADGTISSVAKPTVQANNFEIQPTIIQIIRSSGQFSGLPDEDSNKYLSDFLDI</sequence>
<protein>
    <submittedName>
        <fullName evidence="1">Uncharacterized protein</fullName>
    </submittedName>
</protein>
<gene>
    <name evidence="1" type="ORF">Slati_1339500</name>
</gene>
<reference evidence="1" key="2">
    <citation type="journal article" date="2024" name="Plant">
        <title>Genomic evolution and insights into agronomic trait innovations of Sesamum species.</title>
        <authorList>
            <person name="Miao H."/>
            <person name="Wang L."/>
            <person name="Qu L."/>
            <person name="Liu H."/>
            <person name="Sun Y."/>
            <person name="Le M."/>
            <person name="Wang Q."/>
            <person name="Wei S."/>
            <person name="Zheng Y."/>
            <person name="Lin W."/>
            <person name="Duan Y."/>
            <person name="Cao H."/>
            <person name="Xiong S."/>
            <person name="Wang X."/>
            <person name="Wei L."/>
            <person name="Li C."/>
            <person name="Ma Q."/>
            <person name="Ju M."/>
            <person name="Zhao R."/>
            <person name="Li G."/>
            <person name="Mu C."/>
            <person name="Tian Q."/>
            <person name="Mei H."/>
            <person name="Zhang T."/>
            <person name="Gao T."/>
            <person name="Zhang H."/>
        </authorList>
    </citation>
    <scope>NUCLEOTIDE SEQUENCE</scope>
    <source>
        <strain evidence="1">KEN1</strain>
    </source>
</reference>
<reference evidence="1" key="1">
    <citation type="submission" date="2020-06" db="EMBL/GenBank/DDBJ databases">
        <authorList>
            <person name="Li T."/>
            <person name="Hu X."/>
            <person name="Zhang T."/>
            <person name="Song X."/>
            <person name="Zhang H."/>
            <person name="Dai N."/>
            <person name="Sheng W."/>
            <person name="Hou X."/>
            <person name="Wei L."/>
        </authorList>
    </citation>
    <scope>NUCLEOTIDE SEQUENCE</scope>
    <source>
        <strain evidence="1">KEN1</strain>
        <tissue evidence="1">Leaf</tissue>
    </source>
</reference>